<dbReference type="SUPFAM" id="SSF52266">
    <property type="entry name" value="SGNH hydrolase"/>
    <property type="match status" value="1"/>
</dbReference>
<organism evidence="1 2">
    <name type="scientific">Bacillus songklensis</name>
    <dbReference type="NCBI Taxonomy" id="1069116"/>
    <lineage>
        <taxon>Bacteria</taxon>
        <taxon>Bacillati</taxon>
        <taxon>Bacillota</taxon>
        <taxon>Bacilli</taxon>
        <taxon>Bacillales</taxon>
        <taxon>Bacillaceae</taxon>
        <taxon>Bacillus</taxon>
    </lineage>
</organism>
<accession>A0ABV8BBL9</accession>
<sequence>MTISIGGGNLIFCASNNYMDINEGCAGKGAQEFRKQWPQILYEIRYRICSNAEIYVMTVYNPYKGNDPNYSKTNHFIQQINGAIQNPYYKSIYNYKVVDVSSSFRGQWYDGTWKVCAWTNFCSDIRDPHPNDCGHQEIYRLHRFITD</sequence>
<dbReference type="InterPro" id="IPR036514">
    <property type="entry name" value="SGNH_hydro_sf"/>
</dbReference>
<dbReference type="EMBL" id="JBHRZT010000073">
    <property type="protein sequence ID" value="MFC3886499.1"/>
    <property type="molecule type" value="Genomic_DNA"/>
</dbReference>
<keyword evidence="2" id="KW-1185">Reference proteome</keyword>
<proteinExistence type="predicted"/>
<evidence type="ECO:0000313" key="1">
    <source>
        <dbReference type="EMBL" id="MFC3886499.1"/>
    </source>
</evidence>
<dbReference type="Proteomes" id="UP001595752">
    <property type="component" value="Unassembled WGS sequence"/>
</dbReference>
<reference evidence="2" key="1">
    <citation type="journal article" date="2019" name="Int. J. Syst. Evol. Microbiol.">
        <title>The Global Catalogue of Microorganisms (GCM) 10K type strain sequencing project: providing services to taxonomists for standard genome sequencing and annotation.</title>
        <authorList>
            <consortium name="The Broad Institute Genomics Platform"/>
            <consortium name="The Broad Institute Genome Sequencing Center for Infectious Disease"/>
            <person name="Wu L."/>
            <person name="Ma J."/>
        </authorList>
    </citation>
    <scope>NUCLEOTIDE SEQUENCE [LARGE SCALE GENOMIC DNA]</scope>
    <source>
        <strain evidence="2">CCUG 61889</strain>
    </source>
</reference>
<gene>
    <name evidence="1" type="ORF">ACFOU2_24605</name>
</gene>
<dbReference type="Gene3D" id="3.40.50.1110">
    <property type="entry name" value="SGNH hydrolase"/>
    <property type="match status" value="1"/>
</dbReference>
<evidence type="ECO:0008006" key="3">
    <source>
        <dbReference type="Google" id="ProtNLM"/>
    </source>
</evidence>
<protein>
    <recommendedName>
        <fullName evidence="3">SGNH hydrolase-type esterase domain-containing protein</fullName>
    </recommendedName>
</protein>
<name>A0ABV8BBL9_9BACI</name>
<comment type="caution">
    <text evidence="1">The sequence shown here is derived from an EMBL/GenBank/DDBJ whole genome shotgun (WGS) entry which is preliminary data.</text>
</comment>
<evidence type="ECO:0000313" key="2">
    <source>
        <dbReference type="Proteomes" id="UP001595752"/>
    </source>
</evidence>